<dbReference type="RefSeq" id="WP_160984771.1">
    <property type="nucleotide sequence ID" value="NZ_WVTD01000002.1"/>
</dbReference>
<dbReference type="EMBL" id="WVTD01000002">
    <property type="protein sequence ID" value="MYL97044.1"/>
    <property type="molecule type" value="Genomic_DNA"/>
</dbReference>
<name>A0A7X4K6C8_9SPHN</name>
<evidence type="ECO:0000313" key="1">
    <source>
        <dbReference type="EMBL" id="MYL97044.1"/>
    </source>
</evidence>
<gene>
    <name evidence="1" type="ORF">GR702_04560</name>
</gene>
<protein>
    <submittedName>
        <fullName evidence="1">Uncharacterized protein</fullName>
    </submittedName>
</protein>
<proteinExistence type="predicted"/>
<organism evidence="1 2">
    <name type="scientific">Novosphingobium silvae</name>
    <dbReference type="NCBI Taxonomy" id="2692619"/>
    <lineage>
        <taxon>Bacteria</taxon>
        <taxon>Pseudomonadati</taxon>
        <taxon>Pseudomonadota</taxon>
        <taxon>Alphaproteobacteria</taxon>
        <taxon>Sphingomonadales</taxon>
        <taxon>Sphingomonadaceae</taxon>
        <taxon>Novosphingobium</taxon>
    </lineage>
</organism>
<dbReference type="AlphaFoldDB" id="A0A7X4K6C8"/>
<accession>A0A7X4K6C8</accession>
<keyword evidence="2" id="KW-1185">Reference proteome</keyword>
<dbReference type="Proteomes" id="UP000465810">
    <property type="component" value="Unassembled WGS sequence"/>
</dbReference>
<evidence type="ECO:0000313" key="2">
    <source>
        <dbReference type="Proteomes" id="UP000465810"/>
    </source>
</evidence>
<sequence length="124" mass="13855">MSDNPHQCFTVETTAYLRNLSAEDRREECYAIYYQDAPENLGDGTTRIHMSAPVLIVSFWMGEQKAIAECVSGILNAHWDENASLAASAAALRDAGLLAPADYHRTINRIEARERLCRLKEIVA</sequence>
<comment type="caution">
    <text evidence="1">The sequence shown here is derived from an EMBL/GenBank/DDBJ whole genome shotgun (WGS) entry which is preliminary data.</text>
</comment>
<reference evidence="1 2" key="1">
    <citation type="submission" date="2019-12" db="EMBL/GenBank/DDBJ databases">
        <authorList>
            <person name="Feng G."/>
            <person name="Zhu H."/>
        </authorList>
    </citation>
    <scope>NUCLEOTIDE SEQUENCE [LARGE SCALE GENOMIC DNA]</scope>
    <source>
        <strain evidence="1 2">FGD1</strain>
    </source>
</reference>